<dbReference type="Proteomes" id="UP001065265">
    <property type="component" value="Chromosome"/>
</dbReference>
<name>A0ABY5SVM1_9SPHN</name>
<evidence type="ECO:0000313" key="1">
    <source>
        <dbReference type="EMBL" id="UVI38608.1"/>
    </source>
</evidence>
<dbReference type="RefSeq" id="WP_265557779.1">
    <property type="nucleotide sequence ID" value="NZ_CP092471.1"/>
</dbReference>
<organism evidence="1 2">
    <name type="scientific">Qipengyuania spongiae</name>
    <dbReference type="NCBI Taxonomy" id="2909673"/>
    <lineage>
        <taxon>Bacteria</taxon>
        <taxon>Pseudomonadati</taxon>
        <taxon>Pseudomonadota</taxon>
        <taxon>Alphaproteobacteria</taxon>
        <taxon>Sphingomonadales</taxon>
        <taxon>Erythrobacteraceae</taxon>
        <taxon>Qipengyuania</taxon>
    </lineage>
</organism>
<evidence type="ECO:0000313" key="2">
    <source>
        <dbReference type="Proteomes" id="UP001065265"/>
    </source>
</evidence>
<evidence type="ECO:0008006" key="3">
    <source>
        <dbReference type="Google" id="ProtNLM"/>
    </source>
</evidence>
<proteinExistence type="predicted"/>
<gene>
    <name evidence="1" type="ORF">L1F33_10140</name>
</gene>
<accession>A0ABY5SVM1</accession>
<reference evidence="1" key="1">
    <citation type="submission" date="2022-02" db="EMBL/GenBank/DDBJ databases">
        <title>Qipengyuania spongiae sp. nov., isolated from marine sponge.</title>
        <authorList>
            <person name="Li Z."/>
            <person name="Zhang M."/>
        </authorList>
    </citation>
    <scope>NUCLEOTIDE SEQUENCE</scope>
    <source>
        <strain evidence="1">PHS-Z21</strain>
    </source>
</reference>
<protein>
    <recommendedName>
        <fullName evidence="3">N-(5'-phosphoribosyl)anthranilate isomerase</fullName>
    </recommendedName>
</protein>
<dbReference type="EMBL" id="CP092471">
    <property type="protein sequence ID" value="UVI38608.1"/>
    <property type="molecule type" value="Genomic_DNA"/>
</dbReference>
<sequence>MSAFTRAPSAHFWISQIFSSQAACNGGIVRRKIASVVEYASVALLKAEVIRRGFHMVESGDQFVIFCNPGDIKIVA</sequence>
<keyword evidence="2" id="KW-1185">Reference proteome</keyword>